<reference evidence="2" key="1">
    <citation type="submission" date="2023-08" db="EMBL/GenBank/DDBJ databases">
        <authorList>
            <person name="Alioto T."/>
            <person name="Alioto T."/>
            <person name="Gomez Garrido J."/>
        </authorList>
    </citation>
    <scope>NUCLEOTIDE SEQUENCE</scope>
</reference>
<evidence type="ECO:0000313" key="3">
    <source>
        <dbReference type="Proteomes" id="UP001162480"/>
    </source>
</evidence>
<dbReference type="Proteomes" id="UP001162480">
    <property type="component" value="Chromosome 1"/>
</dbReference>
<protein>
    <submittedName>
        <fullName evidence="2">Uncharacterized protein</fullName>
    </submittedName>
</protein>
<accession>A0AA36AGN2</accession>
<feature type="region of interest" description="Disordered" evidence="1">
    <location>
        <begin position="1"/>
        <end position="67"/>
    </location>
</feature>
<evidence type="ECO:0000256" key="1">
    <source>
        <dbReference type="SAM" id="MobiDB-lite"/>
    </source>
</evidence>
<dbReference type="AlphaFoldDB" id="A0AA36AGN2"/>
<dbReference type="EMBL" id="OX597814">
    <property type="protein sequence ID" value="CAI9715199.1"/>
    <property type="molecule type" value="Genomic_DNA"/>
</dbReference>
<keyword evidence="3" id="KW-1185">Reference proteome</keyword>
<sequence length="67" mass="7067">MAHPSKRRPSSSRVSVSTPQAYLPYAEADTSSSSSSSSSGAPTYDSADEISLPIDEQIGISKQHHST</sequence>
<proteinExistence type="predicted"/>
<organism evidence="2 3">
    <name type="scientific">Octopus vulgaris</name>
    <name type="common">Common octopus</name>
    <dbReference type="NCBI Taxonomy" id="6645"/>
    <lineage>
        <taxon>Eukaryota</taxon>
        <taxon>Metazoa</taxon>
        <taxon>Spiralia</taxon>
        <taxon>Lophotrochozoa</taxon>
        <taxon>Mollusca</taxon>
        <taxon>Cephalopoda</taxon>
        <taxon>Coleoidea</taxon>
        <taxon>Octopodiformes</taxon>
        <taxon>Octopoda</taxon>
        <taxon>Incirrata</taxon>
        <taxon>Octopodidae</taxon>
        <taxon>Octopus</taxon>
    </lineage>
</organism>
<name>A0AA36AGN2_OCTVU</name>
<gene>
    <name evidence="2" type="ORF">OCTVUL_1B003534</name>
</gene>
<evidence type="ECO:0000313" key="2">
    <source>
        <dbReference type="EMBL" id="CAI9715199.1"/>
    </source>
</evidence>
<feature type="compositionally biased region" description="Basic residues" evidence="1">
    <location>
        <begin position="1"/>
        <end position="10"/>
    </location>
</feature>